<proteinExistence type="predicted"/>
<feature type="domain" description="Major facilitator superfamily (MFS) profile" evidence="6">
    <location>
        <begin position="21"/>
        <end position="413"/>
    </location>
</feature>
<sequence>MAIPAVSPKPHPPTVGYFGLPVIVAALGYFVDIYDLLLFGIVRVPSLKDLGLTPDQISTVGASIINWQMGGLLLGGILWGVIGDKRGRLSVLFGSIITYSVANIACGFVKHVTFMDPAMYYALMRFVAGIGLAGELGAGITLVSEVLPKEKRAIGTSLVAGIGLFGAVVAYFTVKLFDWQTAFFVGGGLGFGLLLLRVGVVESGMFKDVSDQKHVNRGDFLSFFTNASRLSRYLKCIGIGLPTWFVIGILATFSNEFGKAFGITEEIQPGLAIMWCYVGLATGDLASGFISQAMASRKKGVALLMAIALVFSLIYLYTGIKSSTVLYGLCLAMGFGIGYWAMFVTIGAEQFGTNLRATAATTVPNMVRGLVIPMTLTYQYLKPSLAVINAGAVVGLICFIIGFYSILTIPETHGKDLNYLEE</sequence>
<name>A0A0E3ZYA7_9BACT</name>
<evidence type="ECO:0000256" key="3">
    <source>
        <dbReference type="ARBA" id="ARBA00022989"/>
    </source>
</evidence>
<feature type="transmembrane region" description="Helical" evidence="5">
    <location>
        <begin position="302"/>
        <end position="320"/>
    </location>
</feature>
<dbReference type="RefSeq" id="WP_046576247.1">
    <property type="nucleotide sequence ID" value="NZ_CP010429.1"/>
</dbReference>
<dbReference type="AlphaFoldDB" id="A0A0E3ZYA7"/>
<keyword evidence="2 5" id="KW-0812">Transmembrane</keyword>
<feature type="transmembrane region" description="Helical" evidence="5">
    <location>
        <begin position="17"/>
        <end position="44"/>
    </location>
</feature>
<evidence type="ECO:0000313" key="7">
    <source>
        <dbReference type="EMBL" id="AKD56863.1"/>
    </source>
</evidence>
<dbReference type="SUPFAM" id="SSF103473">
    <property type="entry name" value="MFS general substrate transporter"/>
    <property type="match status" value="1"/>
</dbReference>
<dbReference type="GO" id="GO:0005886">
    <property type="term" value="C:plasma membrane"/>
    <property type="evidence" value="ECO:0007669"/>
    <property type="project" value="TreeGrafter"/>
</dbReference>
<feature type="transmembrane region" description="Helical" evidence="5">
    <location>
        <begin position="154"/>
        <end position="173"/>
    </location>
</feature>
<evidence type="ECO:0000256" key="4">
    <source>
        <dbReference type="ARBA" id="ARBA00023136"/>
    </source>
</evidence>
<keyword evidence="8" id="KW-1185">Reference proteome</keyword>
<dbReference type="GO" id="GO:0046943">
    <property type="term" value="F:carboxylic acid transmembrane transporter activity"/>
    <property type="evidence" value="ECO:0007669"/>
    <property type="project" value="TreeGrafter"/>
</dbReference>
<keyword evidence="4 5" id="KW-0472">Membrane</keyword>
<evidence type="ECO:0000313" key="8">
    <source>
        <dbReference type="Proteomes" id="UP000033054"/>
    </source>
</evidence>
<dbReference type="PATRIC" id="fig|1379870.5.peg.4330"/>
<comment type="subcellular location">
    <subcellularLocation>
        <location evidence="1">Membrane</location>
        <topology evidence="1">Multi-pass membrane protein</topology>
    </subcellularLocation>
</comment>
<feature type="transmembrane region" description="Helical" evidence="5">
    <location>
        <begin position="118"/>
        <end position="142"/>
    </location>
</feature>
<dbReference type="OrthoDB" id="9774156at2"/>
<feature type="transmembrane region" description="Helical" evidence="5">
    <location>
        <begin position="89"/>
        <end position="112"/>
    </location>
</feature>
<dbReference type="PROSITE" id="PS50850">
    <property type="entry name" value="MFS"/>
    <property type="match status" value="1"/>
</dbReference>
<dbReference type="PANTHER" id="PTHR23508:SF10">
    <property type="entry name" value="CARBOXYLIC ACID TRANSPORTER PROTEIN HOMOLOG"/>
    <property type="match status" value="1"/>
</dbReference>
<accession>A0A0E3ZYA7</accession>
<dbReference type="Gene3D" id="1.20.1250.20">
    <property type="entry name" value="MFS general substrate transporter like domains"/>
    <property type="match status" value="2"/>
</dbReference>
<dbReference type="HOGENOM" id="CLU_001265_46_6_10"/>
<evidence type="ECO:0000256" key="1">
    <source>
        <dbReference type="ARBA" id="ARBA00004141"/>
    </source>
</evidence>
<dbReference type="PANTHER" id="PTHR23508">
    <property type="entry name" value="CARBOXYLIC ACID TRANSPORTER PROTEIN HOMOLOG"/>
    <property type="match status" value="1"/>
</dbReference>
<dbReference type="Pfam" id="PF07690">
    <property type="entry name" value="MFS_1"/>
    <property type="match status" value="1"/>
</dbReference>
<dbReference type="Proteomes" id="UP000033054">
    <property type="component" value="Chromosome"/>
</dbReference>
<evidence type="ECO:0000256" key="2">
    <source>
        <dbReference type="ARBA" id="ARBA00022692"/>
    </source>
</evidence>
<protein>
    <submittedName>
        <fullName evidence="7">MFS transporter</fullName>
    </submittedName>
</protein>
<dbReference type="KEGG" id="srd:SD10_20090"/>
<feature type="transmembrane region" description="Helical" evidence="5">
    <location>
        <begin position="233"/>
        <end position="252"/>
    </location>
</feature>
<evidence type="ECO:0000256" key="5">
    <source>
        <dbReference type="SAM" id="Phobius"/>
    </source>
</evidence>
<dbReference type="InterPro" id="IPR036259">
    <property type="entry name" value="MFS_trans_sf"/>
</dbReference>
<feature type="transmembrane region" description="Helical" evidence="5">
    <location>
        <begin position="64"/>
        <end position="82"/>
    </location>
</feature>
<evidence type="ECO:0000259" key="6">
    <source>
        <dbReference type="PROSITE" id="PS50850"/>
    </source>
</evidence>
<feature type="transmembrane region" description="Helical" evidence="5">
    <location>
        <begin position="384"/>
        <end position="407"/>
    </location>
</feature>
<dbReference type="EMBL" id="CP010429">
    <property type="protein sequence ID" value="AKD56863.1"/>
    <property type="molecule type" value="Genomic_DNA"/>
</dbReference>
<reference evidence="7 8" key="1">
    <citation type="journal article" date="2014" name="Curr. Microbiol.">
        <title>Spirosoma radiotolerans sp. nov., a gamma-radiation-resistant bacterium isolated from gamma ray-irradiated soil.</title>
        <authorList>
            <person name="Lee J.J."/>
            <person name="Srinivasan S."/>
            <person name="Lim S."/>
            <person name="Joe M."/>
            <person name="Im S."/>
            <person name="Bae S.I."/>
            <person name="Park K.R."/>
            <person name="Han J.H."/>
            <person name="Park S.H."/>
            <person name="Joo B.M."/>
            <person name="Park S.J."/>
            <person name="Kim M.K."/>
        </authorList>
    </citation>
    <scope>NUCLEOTIDE SEQUENCE [LARGE SCALE GENOMIC DNA]</scope>
    <source>
        <strain evidence="7 8">DG5A</strain>
    </source>
</reference>
<feature type="transmembrane region" description="Helical" evidence="5">
    <location>
        <begin position="326"/>
        <end position="346"/>
    </location>
</feature>
<dbReference type="InterPro" id="IPR020846">
    <property type="entry name" value="MFS_dom"/>
</dbReference>
<gene>
    <name evidence="7" type="ORF">SD10_20090</name>
</gene>
<keyword evidence="3 5" id="KW-1133">Transmembrane helix</keyword>
<feature type="transmembrane region" description="Helical" evidence="5">
    <location>
        <begin position="272"/>
        <end position="290"/>
    </location>
</feature>
<dbReference type="InterPro" id="IPR011701">
    <property type="entry name" value="MFS"/>
</dbReference>
<feature type="transmembrane region" description="Helical" evidence="5">
    <location>
        <begin position="179"/>
        <end position="200"/>
    </location>
</feature>
<organism evidence="7 8">
    <name type="scientific">Spirosoma radiotolerans</name>
    <dbReference type="NCBI Taxonomy" id="1379870"/>
    <lineage>
        <taxon>Bacteria</taxon>
        <taxon>Pseudomonadati</taxon>
        <taxon>Bacteroidota</taxon>
        <taxon>Cytophagia</taxon>
        <taxon>Cytophagales</taxon>
        <taxon>Cytophagaceae</taxon>
        <taxon>Spirosoma</taxon>
    </lineage>
</organism>
<dbReference type="STRING" id="1379870.SD10_20090"/>